<dbReference type="GO" id="GO:0005634">
    <property type="term" value="C:nucleus"/>
    <property type="evidence" value="ECO:0007669"/>
    <property type="project" value="InterPro"/>
</dbReference>
<gene>
    <name evidence="4" type="ORF">A9F13_19g00946</name>
</gene>
<evidence type="ECO:0000256" key="1">
    <source>
        <dbReference type="SAM" id="Coils"/>
    </source>
</evidence>
<dbReference type="PANTHER" id="PTHR12963">
    <property type="entry name" value="THYROID RECEPTOR INTERACTING PROTEIN RELATED"/>
    <property type="match status" value="1"/>
</dbReference>
<sequence>MTYDRLIDYAVNAIAQILPLDHDTCLEMIKYTLTLPNAEVETHLLDLLGHSEESYKFISRFLELKREEDENNSHQAKSKVKQTSKSSSPIPSITQNVKKNSAWDHSSQTTTKSNTRLKNNKDSITISELADVKPSNKLSGQQAKKTKKKNLDSLKDIEAALNELEIEKAQESVSLESSSVVKRVCNCMATRHPLFEVAPNCLNCGKIICVKEGLQPCSYCGAELLSEKEKIEIIKILNSEKENLKIKSANSTNKQVQEQPSKLSAPKKIKVAMSAGGNLWKAQEEALKQIEEESKKQRVLEQKALEEKKELERQLQEIEHYERTKDVNPDLLKAQERLETLLDFQSTGAERTRIIDNASDFEMPDLSSGSMWLSPTERALQLKKQQKQLRKIQSQEKARTGRTKKVMEMVIKDGKVSMVEKHLIEDNEPDANEIKELDTLAKQEKVDQESSMIKNFWDYEKDQDKWEKPVYVFEPVSEAPNVEWKDSKVQLDSLDSNELVAMLPS</sequence>
<evidence type="ECO:0000313" key="5">
    <source>
        <dbReference type="Proteomes" id="UP000195602"/>
    </source>
</evidence>
<protein>
    <recommendedName>
        <fullName evidence="3">TRIP4/RQT4 C2HC5-type zinc finger domain-containing protein</fullName>
    </recommendedName>
</protein>
<dbReference type="GO" id="GO:0180022">
    <property type="term" value="C:RQC-trigger complex"/>
    <property type="evidence" value="ECO:0007669"/>
    <property type="project" value="InterPro"/>
</dbReference>
<comment type="caution">
    <text evidence="4">The sequence shown here is derived from an EMBL/GenBank/DDBJ whole genome shotgun (WGS) entry which is preliminary data.</text>
</comment>
<evidence type="ECO:0000313" key="4">
    <source>
        <dbReference type="EMBL" id="OVF06687.1"/>
    </source>
</evidence>
<feature type="domain" description="TRIP4/RQT4 C2HC5-type zinc finger" evidence="3">
    <location>
        <begin position="182"/>
        <end position="234"/>
    </location>
</feature>
<keyword evidence="1" id="KW-0175">Coiled coil</keyword>
<feature type="region of interest" description="Disordered" evidence="2">
    <location>
        <begin position="68"/>
        <end position="120"/>
    </location>
</feature>
<proteinExistence type="predicted"/>
<dbReference type="GO" id="GO:0072344">
    <property type="term" value="P:rescue of stalled ribosome"/>
    <property type="evidence" value="ECO:0007669"/>
    <property type="project" value="InterPro"/>
</dbReference>
<dbReference type="InterPro" id="IPR009349">
    <property type="entry name" value="TRIP4/RQT4_C2HC5_Znf"/>
</dbReference>
<evidence type="ECO:0000259" key="3">
    <source>
        <dbReference type="Pfam" id="PF06221"/>
    </source>
</evidence>
<dbReference type="PANTHER" id="PTHR12963:SF4">
    <property type="entry name" value="ACTIVATING SIGNAL COINTEGRATOR 1"/>
    <property type="match status" value="1"/>
</dbReference>
<feature type="coiled-coil region" evidence="1">
    <location>
        <begin position="147"/>
        <end position="174"/>
    </location>
</feature>
<feature type="coiled-coil region" evidence="1">
    <location>
        <begin position="283"/>
        <end position="324"/>
    </location>
</feature>
<dbReference type="Proteomes" id="UP000195602">
    <property type="component" value="Unassembled WGS sequence"/>
</dbReference>
<feature type="compositionally biased region" description="Low complexity" evidence="2">
    <location>
        <begin position="83"/>
        <end position="95"/>
    </location>
</feature>
<accession>A0AA91PX06</accession>
<dbReference type="GO" id="GO:0045893">
    <property type="term" value="P:positive regulation of DNA-templated transcription"/>
    <property type="evidence" value="ECO:0007669"/>
    <property type="project" value="TreeGrafter"/>
</dbReference>
<name>A0AA91PX06_CLALS</name>
<evidence type="ECO:0000256" key="2">
    <source>
        <dbReference type="SAM" id="MobiDB-lite"/>
    </source>
</evidence>
<dbReference type="KEGG" id="clus:A9F13_19g00946"/>
<organism evidence="4 5">
    <name type="scientific">Clavispora lusitaniae</name>
    <name type="common">Candida lusitaniae</name>
    <dbReference type="NCBI Taxonomy" id="36911"/>
    <lineage>
        <taxon>Eukaryota</taxon>
        <taxon>Fungi</taxon>
        <taxon>Dikarya</taxon>
        <taxon>Ascomycota</taxon>
        <taxon>Saccharomycotina</taxon>
        <taxon>Pichiomycetes</taxon>
        <taxon>Metschnikowiaceae</taxon>
        <taxon>Clavispora</taxon>
    </lineage>
</organism>
<dbReference type="Pfam" id="PF06221">
    <property type="entry name" value="zf-C2HC5"/>
    <property type="match status" value="1"/>
</dbReference>
<reference evidence="4 5" key="1">
    <citation type="submission" date="2017-04" db="EMBL/GenBank/DDBJ databases">
        <title>Draft genome of the yeast Clavispora lusitaniae type strain CBS 6936.</title>
        <authorList>
            <person name="Durrens P."/>
            <person name="Klopp C."/>
            <person name="Biteau N."/>
            <person name="Fitton-Ouhabi V."/>
            <person name="Dementhon K."/>
            <person name="Accoceberry I."/>
            <person name="Sherman D.J."/>
            <person name="Noel T."/>
        </authorList>
    </citation>
    <scope>NUCLEOTIDE SEQUENCE [LARGE SCALE GENOMIC DNA]</scope>
    <source>
        <strain evidence="4 5">CBS 6936</strain>
    </source>
</reference>
<feature type="compositionally biased region" description="Polar residues" evidence="2">
    <location>
        <begin position="96"/>
        <end position="120"/>
    </location>
</feature>
<dbReference type="EMBL" id="LYUB02000019">
    <property type="protein sequence ID" value="OVF06687.1"/>
    <property type="molecule type" value="Genomic_DNA"/>
</dbReference>
<dbReference type="GO" id="GO:0008270">
    <property type="term" value="F:zinc ion binding"/>
    <property type="evidence" value="ECO:0007669"/>
    <property type="project" value="InterPro"/>
</dbReference>
<dbReference type="AlphaFoldDB" id="A0AA91PX06"/>
<dbReference type="InterPro" id="IPR039128">
    <property type="entry name" value="TRIP4-like"/>
</dbReference>